<comment type="caution">
    <text evidence="2">The sequence shown here is derived from an EMBL/GenBank/DDBJ whole genome shotgun (WGS) entry which is preliminary data.</text>
</comment>
<dbReference type="AlphaFoldDB" id="A0A482X1A6"/>
<feature type="region of interest" description="Disordered" evidence="1">
    <location>
        <begin position="213"/>
        <end position="236"/>
    </location>
</feature>
<feature type="compositionally biased region" description="Basic residues" evidence="1">
    <location>
        <begin position="325"/>
        <end position="336"/>
    </location>
</feature>
<feature type="region of interest" description="Disordered" evidence="1">
    <location>
        <begin position="305"/>
        <end position="336"/>
    </location>
</feature>
<dbReference type="EMBL" id="QKKF02019844">
    <property type="protein sequence ID" value="RZF39624.1"/>
    <property type="molecule type" value="Genomic_DNA"/>
</dbReference>
<gene>
    <name evidence="2" type="ORF">LSTR_LSTR001145</name>
</gene>
<dbReference type="InParanoid" id="A0A482X1A6"/>
<protein>
    <submittedName>
        <fullName evidence="2">Uncharacterized protein</fullName>
    </submittedName>
</protein>
<accession>A0A482X1A6</accession>
<keyword evidence="3" id="KW-1185">Reference proteome</keyword>
<evidence type="ECO:0000256" key="1">
    <source>
        <dbReference type="SAM" id="MobiDB-lite"/>
    </source>
</evidence>
<dbReference type="Proteomes" id="UP000291343">
    <property type="component" value="Unassembled WGS sequence"/>
</dbReference>
<reference evidence="2 3" key="1">
    <citation type="journal article" date="2017" name="Gigascience">
        <title>Genome sequence of the small brown planthopper, Laodelphax striatellus.</title>
        <authorList>
            <person name="Zhu J."/>
            <person name="Jiang F."/>
            <person name="Wang X."/>
            <person name="Yang P."/>
            <person name="Bao Y."/>
            <person name="Zhao W."/>
            <person name="Wang W."/>
            <person name="Lu H."/>
            <person name="Wang Q."/>
            <person name="Cui N."/>
            <person name="Li J."/>
            <person name="Chen X."/>
            <person name="Luo L."/>
            <person name="Yu J."/>
            <person name="Kang L."/>
            <person name="Cui F."/>
        </authorList>
    </citation>
    <scope>NUCLEOTIDE SEQUENCE [LARGE SCALE GENOMIC DNA]</scope>
    <source>
        <strain evidence="2">Lst14</strain>
    </source>
</reference>
<proteinExistence type="predicted"/>
<evidence type="ECO:0000313" key="3">
    <source>
        <dbReference type="Proteomes" id="UP000291343"/>
    </source>
</evidence>
<organism evidence="2 3">
    <name type="scientific">Laodelphax striatellus</name>
    <name type="common">Small brown planthopper</name>
    <name type="synonym">Delphax striatella</name>
    <dbReference type="NCBI Taxonomy" id="195883"/>
    <lineage>
        <taxon>Eukaryota</taxon>
        <taxon>Metazoa</taxon>
        <taxon>Ecdysozoa</taxon>
        <taxon>Arthropoda</taxon>
        <taxon>Hexapoda</taxon>
        <taxon>Insecta</taxon>
        <taxon>Pterygota</taxon>
        <taxon>Neoptera</taxon>
        <taxon>Paraneoptera</taxon>
        <taxon>Hemiptera</taxon>
        <taxon>Auchenorrhyncha</taxon>
        <taxon>Fulgoroidea</taxon>
        <taxon>Delphacidae</taxon>
        <taxon>Criomorphinae</taxon>
        <taxon>Laodelphax</taxon>
    </lineage>
</organism>
<sequence length="336" mass="38902">MPGPNGRLICNPLRKCYGPIPNNTPYILCERCKRRPFCQMSYVTTPYRCHFPPMSLPPTSVGGGGYVPVCKCCLAKHKLKLCCAFERTACVHRTQSEVILNNHAVEGTENEKKTQKRFDETERNERETIPIDNTDVQVQTDSEGNTKSTVDNTDVQVQADSEDNIKSTVENTNVQVQTDSEDNIRRTVTEFNWNERELTQPFERNSKFNYNYDDSKVIKPPPKEWNTPPPKEWNISQGKTTVPKICFKTEWYLENTKEFSPDNICECELCMKEKDSSMSPFKNCFSCCKKEKTVYTRYRKVPVPDYSESEDDKIGEKLKKSVGVGKRKKRQRNRRE</sequence>
<name>A0A482X1A6_LAOST</name>
<evidence type="ECO:0000313" key="2">
    <source>
        <dbReference type="EMBL" id="RZF39624.1"/>
    </source>
</evidence>